<evidence type="ECO:0000256" key="3">
    <source>
        <dbReference type="ARBA" id="ARBA00023008"/>
    </source>
</evidence>
<evidence type="ECO:0000256" key="1">
    <source>
        <dbReference type="ARBA" id="ARBA00009928"/>
    </source>
</evidence>
<dbReference type="SUPFAM" id="SSF48056">
    <property type="entry name" value="Di-copper centre-containing domain"/>
    <property type="match status" value="1"/>
</dbReference>
<feature type="domain" description="Tyrosinase copper-binding" evidence="4">
    <location>
        <begin position="61"/>
        <end position="78"/>
    </location>
</feature>
<reference evidence="6 7" key="1">
    <citation type="submission" date="2016-12" db="EMBL/GenBank/DDBJ databases">
        <authorList>
            <person name="Song W.-J."/>
            <person name="Kurnit D.M."/>
        </authorList>
    </citation>
    <scope>NUCLEOTIDE SEQUENCE [LARGE SCALE GENOMIC DNA]</scope>
    <source>
        <strain evidence="6 7">ATCC 49181</strain>
    </source>
</reference>
<feature type="domain" description="Tyrosinase copper-binding" evidence="5">
    <location>
        <begin position="235"/>
        <end position="246"/>
    </location>
</feature>
<keyword evidence="7" id="KW-1185">Reference proteome</keyword>
<keyword evidence="2" id="KW-0479">Metal-binding</keyword>
<organism evidence="6 7">
    <name type="scientific">Nitrosomonas cryotolerans ATCC 49181</name>
    <dbReference type="NCBI Taxonomy" id="1131553"/>
    <lineage>
        <taxon>Bacteria</taxon>
        <taxon>Pseudomonadati</taxon>
        <taxon>Pseudomonadota</taxon>
        <taxon>Betaproteobacteria</taxon>
        <taxon>Nitrosomonadales</taxon>
        <taxon>Nitrosomonadaceae</taxon>
        <taxon>Nitrosomonas</taxon>
    </lineage>
</organism>
<dbReference type="Gene3D" id="1.10.1280.10">
    <property type="entry name" value="Di-copper center containing domain from catechol oxidase"/>
    <property type="match status" value="1"/>
</dbReference>
<dbReference type="GO" id="GO:0016491">
    <property type="term" value="F:oxidoreductase activity"/>
    <property type="evidence" value="ECO:0007669"/>
    <property type="project" value="InterPro"/>
</dbReference>
<dbReference type="InterPro" id="IPR008922">
    <property type="entry name" value="Di-copper_centre_dom_sf"/>
</dbReference>
<dbReference type="GO" id="GO:0046872">
    <property type="term" value="F:metal ion binding"/>
    <property type="evidence" value="ECO:0007669"/>
    <property type="project" value="UniProtKB-KW"/>
</dbReference>
<dbReference type="AlphaFoldDB" id="A0A1N6G318"/>
<proteinExistence type="inferred from homology"/>
<dbReference type="Pfam" id="PF00264">
    <property type="entry name" value="Tyrosinase"/>
    <property type="match status" value="1"/>
</dbReference>
<evidence type="ECO:0000256" key="2">
    <source>
        <dbReference type="ARBA" id="ARBA00022723"/>
    </source>
</evidence>
<gene>
    <name evidence="6" type="ORF">SAMN02743940_0527</name>
</gene>
<dbReference type="RefSeq" id="WP_028462518.1">
    <property type="nucleotide sequence ID" value="NZ_FSRO01000001.1"/>
</dbReference>
<dbReference type="PRINTS" id="PR00092">
    <property type="entry name" value="TYROSINASE"/>
</dbReference>
<dbReference type="Proteomes" id="UP000185062">
    <property type="component" value="Unassembled WGS sequence"/>
</dbReference>
<dbReference type="STRING" id="44575.SAMN05216419_10845"/>
<evidence type="ECO:0000313" key="7">
    <source>
        <dbReference type="Proteomes" id="UP000185062"/>
    </source>
</evidence>
<sequence>MKIRKNVRSLSQTEIDTLVNAFLELKKYGRYDTYVHWHHQVMIPSIWPWEPNDPDYRNGAHLGPSFLPWHREFLLQLEKDLQTIDRSITVPYWDWTEDAADPFNSPIWSDKFLGGNGIENDHWRVADGPFAHSNGNWPVPAYPEQGYPELGLKRQFGINANSLPDNEDLSLALRESFYDTPPYNSSPFTLGFRNRLEGWVTQRADSRVRTPGTQLHNRIHVWVGGNMLLMTSPDDPVFFLHHAFIDKVWADWQAIMAEDKPDWAPHYAPLKDGPAGHNLNDILKPWERRIKDVLDISALGYTYEQPAQIMKAMARPSFRSPFME</sequence>
<dbReference type="EMBL" id="FSRO01000001">
    <property type="protein sequence ID" value="SIO01929.1"/>
    <property type="molecule type" value="Genomic_DNA"/>
</dbReference>
<evidence type="ECO:0000259" key="5">
    <source>
        <dbReference type="PROSITE" id="PS00498"/>
    </source>
</evidence>
<evidence type="ECO:0000259" key="4">
    <source>
        <dbReference type="PROSITE" id="PS00497"/>
    </source>
</evidence>
<dbReference type="PANTHER" id="PTHR11474:SF126">
    <property type="entry name" value="TYROSINASE-LIKE PROTEIN TYR-1-RELATED"/>
    <property type="match status" value="1"/>
</dbReference>
<dbReference type="InterPro" id="IPR050316">
    <property type="entry name" value="Tyrosinase/Hemocyanin"/>
</dbReference>
<keyword evidence="3" id="KW-0186">Copper</keyword>
<evidence type="ECO:0000313" key="6">
    <source>
        <dbReference type="EMBL" id="SIO01929.1"/>
    </source>
</evidence>
<accession>A0A1N6G318</accession>
<dbReference type="eggNOG" id="COG2304">
    <property type="taxonomic scope" value="Bacteria"/>
</dbReference>
<dbReference type="InterPro" id="IPR002227">
    <property type="entry name" value="Tyrosinase_Cu-bd"/>
</dbReference>
<dbReference type="PANTHER" id="PTHR11474">
    <property type="entry name" value="TYROSINASE FAMILY MEMBER"/>
    <property type="match status" value="1"/>
</dbReference>
<dbReference type="PROSITE" id="PS00498">
    <property type="entry name" value="TYROSINASE_2"/>
    <property type="match status" value="1"/>
</dbReference>
<dbReference type="PROSITE" id="PS00497">
    <property type="entry name" value="TYROSINASE_1"/>
    <property type="match status" value="1"/>
</dbReference>
<comment type="similarity">
    <text evidence="1">Belongs to the tyrosinase family.</text>
</comment>
<name>A0A1N6G318_9PROT</name>
<protein>
    <submittedName>
        <fullName evidence="6">Tyrosinase</fullName>
    </submittedName>
</protein>